<feature type="region of interest" description="Disordered" evidence="1">
    <location>
        <begin position="121"/>
        <end position="174"/>
    </location>
</feature>
<feature type="compositionally biased region" description="Polar residues" evidence="1">
    <location>
        <begin position="125"/>
        <end position="138"/>
    </location>
</feature>
<feature type="compositionally biased region" description="Low complexity" evidence="1">
    <location>
        <begin position="157"/>
        <end position="167"/>
    </location>
</feature>
<protein>
    <submittedName>
        <fullName evidence="2">Uncharacterized protein</fullName>
    </submittedName>
</protein>
<evidence type="ECO:0000313" key="3">
    <source>
        <dbReference type="Proteomes" id="UP000325313"/>
    </source>
</evidence>
<proteinExistence type="predicted"/>
<reference evidence="2 3" key="1">
    <citation type="submission" date="2019-05" db="EMBL/GenBank/DDBJ databases">
        <title>Emergence of the Ug99 lineage of the wheat stem rust pathogen through somatic hybridization.</title>
        <authorList>
            <person name="Li F."/>
            <person name="Upadhyaya N.M."/>
            <person name="Sperschneider J."/>
            <person name="Matny O."/>
            <person name="Nguyen-Phuc H."/>
            <person name="Mago R."/>
            <person name="Raley C."/>
            <person name="Miller M.E."/>
            <person name="Silverstein K.A.T."/>
            <person name="Henningsen E."/>
            <person name="Hirsch C.D."/>
            <person name="Visser B."/>
            <person name="Pretorius Z.A."/>
            <person name="Steffenson B.J."/>
            <person name="Schwessinger B."/>
            <person name="Dodds P.N."/>
            <person name="Figueroa M."/>
        </authorList>
    </citation>
    <scope>NUCLEOTIDE SEQUENCE [LARGE SCALE GENOMIC DNA]</scope>
    <source>
        <strain evidence="2 3">Ug99</strain>
    </source>
</reference>
<evidence type="ECO:0000313" key="2">
    <source>
        <dbReference type="EMBL" id="KAA1081983.1"/>
    </source>
</evidence>
<sequence>MLLLTLFRYYSVYFNLRATEVSAANLPDLKSILWEDSTANSEEPLSPSHELLAAFAESPFTNMLDPMDWHRTWKTHVPLISYSSPTPSQSSASSSTSISRSTFLQGMPQSWRKDAMEPTYDQEPLSITNPTASSPSPSHNKRRKYSQEGRVPDNLNSGQSSSSQEQSPRGRKAKSNLIKSNNLSYMPQNENIQVHSELPTPVIDNSPEIEILTGILGNGHHEVSQPPVANSEPDFETLPSGRRRSVIKPHLPPGNYFSSRGQLHLQLLREFWEAFRTKVRSKQFDVSTHWTLAKGDDHPDLPFAMIGRPFGSVGKVFRVLRGSSGNTQGSTALGILYKFLIGWIYFQHEELLNRSDLDIPVFAYRLQQQNLLSWLEKEIFEPDNSLPIVGLVNSYPLRWQDEKIGPIQTILIRYFSQDEREEISAPTTATEILNEFYAQGHRSVDHLAATYSLGVSTKVTTSLDFQDIVSFLLCLIEEDGDARNSYFMPGRINPVSLSGSEVRIFSWYDSVFEGHCDRAGIGDYRLKSMHPKLPMAMYFFNTKSAFPVVRVLRKSERSPLTTVGLVHMFKKLIKAINYLHIEVLERLKIDESEFGSRGINLFQWLFKSIAHPDGSIPVIGIIKIKNNLAPWDDMTDGVLRSFGQVQLKLIEYFSNDDTEFNLKDAASFITTSWFQDHLPKDFLNLAQISIRLMPTSFILPCLETELK</sequence>
<comment type="caution">
    <text evidence="2">The sequence shown here is derived from an EMBL/GenBank/DDBJ whole genome shotgun (WGS) entry which is preliminary data.</text>
</comment>
<dbReference type="Proteomes" id="UP000325313">
    <property type="component" value="Unassembled WGS sequence"/>
</dbReference>
<gene>
    <name evidence="2" type="ORF">PGTUg99_031438</name>
</gene>
<dbReference type="AlphaFoldDB" id="A0A5B0N094"/>
<dbReference type="EMBL" id="VDEP01000440">
    <property type="protein sequence ID" value="KAA1081983.1"/>
    <property type="molecule type" value="Genomic_DNA"/>
</dbReference>
<organism evidence="2 3">
    <name type="scientific">Puccinia graminis f. sp. tritici</name>
    <dbReference type="NCBI Taxonomy" id="56615"/>
    <lineage>
        <taxon>Eukaryota</taxon>
        <taxon>Fungi</taxon>
        <taxon>Dikarya</taxon>
        <taxon>Basidiomycota</taxon>
        <taxon>Pucciniomycotina</taxon>
        <taxon>Pucciniomycetes</taxon>
        <taxon>Pucciniales</taxon>
        <taxon>Pucciniaceae</taxon>
        <taxon>Puccinia</taxon>
    </lineage>
</organism>
<name>A0A5B0N094_PUCGR</name>
<evidence type="ECO:0000256" key="1">
    <source>
        <dbReference type="SAM" id="MobiDB-lite"/>
    </source>
</evidence>
<accession>A0A5B0N094</accession>